<dbReference type="Proteomes" id="UP001295462">
    <property type="component" value="Unassembled WGS sequence"/>
</dbReference>
<dbReference type="Pfam" id="PF11185">
    <property type="entry name" value="DUF2971"/>
    <property type="match status" value="1"/>
</dbReference>
<organism evidence="1 2">
    <name type="scientific">Vibrio jasicida</name>
    <dbReference type="NCBI Taxonomy" id="766224"/>
    <lineage>
        <taxon>Bacteria</taxon>
        <taxon>Pseudomonadati</taxon>
        <taxon>Pseudomonadota</taxon>
        <taxon>Gammaproteobacteria</taxon>
        <taxon>Vibrionales</taxon>
        <taxon>Vibrionaceae</taxon>
        <taxon>Vibrio</taxon>
    </lineage>
</organism>
<evidence type="ECO:0000313" key="1">
    <source>
        <dbReference type="EMBL" id="CAH1569890.1"/>
    </source>
</evidence>
<gene>
    <name evidence="1" type="ORF">THF1A12_1010004</name>
</gene>
<name>A0AAU9QFY7_9VIBR</name>
<dbReference type="InterPro" id="IPR021352">
    <property type="entry name" value="DUF2971"/>
</dbReference>
<reference evidence="1" key="1">
    <citation type="submission" date="2022-01" db="EMBL/GenBank/DDBJ databases">
        <authorList>
            <person name="Lagorce A."/>
        </authorList>
    </citation>
    <scope>NUCLEOTIDE SEQUENCE</scope>
    <source>
        <strain evidence="1">Th15_F1_A12</strain>
    </source>
</reference>
<sequence>MYKYISDELPHFFENGMLRFTQPGQFNDPFELLPCYVDFMGVNTKEYVLENIETWLKEERKTEPWYKKLVPLSVKLFAVRFLLTSKNKHITKVMDEFDAMGLSIANGQYRNIIDQSDGILCLSETEDNLLMWSHYGNSHKGYVIEFDTSHKFFNQVIPNEKTGGVVEYAGSPQKVTYTKHRKTISFWQKSMSEVFLTKGSDWEYEKEYRMVLPLESATKVIDDNIHLFHIPFEAVKSIIFGAKCEEGFVQSCIEKMHSWDSKHKEFSIFKLELSEQSFGLVRTKI</sequence>
<evidence type="ECO:0000313" key="2">
    <source>
        <dbReference type="Proteomes" id="UP001295462"/>
    </source>
</evidence>
<dbReference type="AlphaFoldDB" id="A0AAU9QFY7"/>
<dbReference type="EMBL" id="CAKMUD010000004">
    <property type="protein sequence ID" value="CAH1569890.1"/>
    <property type="molecule type" value="Genomic_DNA"/>
</dbReference>
<evidence type="ECO:0008006" key="3">
    <source>
        <dbReference type="Google" id="ProtNLM"/>
    </source>
</evidence>
<protein>
    <recommendedName>
        <fullName evidence="3">DUF2971 domain-containing protein</fullName>
    </recommendedName>
</protein>
<proteinExistence type="predicted"/>
<accession>A0AAU9QFY7</accession>
<comment type="caution">
    <text evidence="1">The sequence shown here is derived from an EMBL/GenBank/DDBJ whole genome shotgun (WGS) entry which is preliminary data.</text>
</comment>
<dbReference type="RefSeq" id="WP_409590532.1">
    <property type="nucleotide sequence ID" value="NZ_CAKMTZ010000158.1"/>
</dbReference>